<dbReference type="InterPro" id="IPR016161">
    <property type="entry name" value="Ald_DH/histidinol_DH"/>
</dbReference>
<dbReference type="Gene3D" id="3.40.605.10">
    <property type="entry name" value="Aldehyde Dehydrogenase, Chain A, domain 1"/>
    <property type="match status" value="2"/>
</dbReference>
<feature type="domain" description="Aldehyde dehydrogenase" evidence="4">
    <location>
        <begin position="97"/>
        <end position="173"/>
    </location>
</feature>
<dbReference type="EMBL" id="JBGOSP010000007">
    <property type="protein sequence ID" value="MFA3837779.1"/>
    <property type="molecule type" value="Genomic_DNA"/>
</dbReference>
<dbReference type="Proteomes" id="UP001571476">
    <property type="component" value="Unassembled WGS sequence"/>
</dbReference>
<feature type="domain" description="Aldehyde dehydrogenase" evidence="4">
    <location>
        <begin position="20"/>
        <end position="95"/>
    </location>
</feature>
<keyword evidence="2" id="KW-0560">Oxidoreductase</keyword>
<evidence type="ECO:0000256" key="2">
    <source>
        <dbReference type="ARBA" id="ARBA00023002"/>
    </source>
</evidence>
<dbReference type="RefSeq" id="WP_372563116.1">
    <property type="nucleotide sequence ID" value="NZ_JBGOSP010000007.1"/>
</dbReference>
<feature type="region of interest" description="Disordered" evidence="3">
    <location>
        <begin position="174"/>
        <end position="203"/>
    </location>
</feature>
<evidence type="ECO:0000256" key="1">
    <source>
        <dbReference type="ARBA" id="ARBA00009986"/>
    </source>
</evidence>
<sequence>MSTSRTTTIDHKAFFIGGSWRPADGTDHFDVISPRSERRLGRVPAASEAGIDAALAAARRAFDEGEWPRPTPAQRAHHLTRLADGIERRRAELAEPINDAVRIANDSELGLDGSVFTADTARGFEVARRVRTGTFSVNTFAADLGWPFGGFKKSGLGREHDPGAVEEFLLTKTASTDPGAGLPAEVTQGVPLGTGPGTRGPVK</sequence>
<name>A0ABV4SKP4_9ACTN</name>
<comment type="similarity">
    <text evidence="1">Belongs to the aldehyde dehydrogenase family.</text>
</comment>
<reference evidence="5 6" key="1">
    <citation type="submission" date="2024-08" db="EMBL/GenBank/DDBJ databases">
        <title>Genome sequence of Streptomyces aureus CACIA-1.46HGO.</title>
        <authorList>
            <person name="Evangelista-Martinez Z."/>
        </authorList>
    </citation>
    <scope>NUCLEOTIDE SEQUENCE [LARGE SCALE GENOMIC DNA]</scope>
    <source>
        <strain evidence="5 6">CACIA-1.46HGO</strain>
    </source>
</reference>
<dbReference type="InterPro" id="IPR016162">
    <property type="entry name" value="Ald_DH_N"/>
</dbReference>
<comment type="caution">
    <text evidence="5">The sequence shown here is derived from an EMBL/GenBank/DDBJ whole genome shotgun (WGS) entry which is preliminary data.</text>
</comment>
<feature type="compositionally biased region" description="Gly residues" evidence="3">
    <location>
        <begin position="192"/>
        <end position="203"/>
    </location>
</feature>
<evidence type="ECO:0000256" key="3">
    <source>
        <dbReference type="SAM" id="MobiDB-lite"/>
    </source>
</evidence>
<proteinExistence type="inferred from homology"/>
<evidence type="ECO:0000313" key="5">
    <source>
        <dbReference type="EMBL" id="MFA3837779.1"/>
    </source>
</evidence>
<dbReference type="PANTHER" id="PTHR42804">
    <property type="entry name" value="ALDEHYDE DEHYDROGENASE"/>
    <property type="match status" value="1"/>
</dbReference>
<accession>A0ABV4SKP4</accession>
<dbReference type="Pfam" id="PF00171">
    <property type="entry name" value="Aldedh"/>
    <property type="match status" value="2"/>
</dbReference>
<dbReference type="InterPro" id="IPR016163">
    <property type="entry name" value="Ald_DH_C"/>
</dbReference>
<dbReference type="Gene3D" id="3.40.309.10">
    <property type="entry name" value="Aldehyde Dehydrogenase, Chain A, domain 2"/>
    <property type="match status" value="1"/>
</dbReference>
<evidence type="ECO:0000313" key="6">
    <source>
        <dbReference type="Proteomes" id="UP001571476"/>
    </source>
</evidence>
<dbReference type="PANTHER" id="PTHR42804:SF1">
    <property type="entry name" value="ALDEHYDE DEHYDROGENASE-RELATED"/>
    <property type="match status" value="1"/>
</dbReference>
<organism evidence="5 6">
    <name type="scientific">Streptomyces aureus</name>
    <dbReference type="NCBI Taxonomy" id="193461"/>
    <lineage>
        <taxon>Bacteria</taxon>
        <taxon>Bacillati</taxon>
        <taxon>Actinomycetota</taxon>
        <taxon>Actinomycetes</taxon>
        <taxon>Kitasatosporales</taxon>
        <taxon>Streptomycetaceae</taxon>
        <taxon>Streptomyces</taxon>
    </lineage>
</organism>
<protein>
    <submittedName>
        <fullName evidence="5">Aldehyde dehydrogenase family protein</fullName>
    </submittedName>
</protein>
<dbReference type="InterPro" id="IPR015590">
    <property type="entry name" value="Aldehyde_DH_dom"/>
</dbReference>
<gene>
    <name evidence="5" type="ORF">ACEG43_16625</name>
</gene>
<evidence type="ECO:0000259" key="4">
    <source>
        <dbReference type="Pfam" id="PF00171"/>
    </source>
</evidence>
<keyword evidence="6" id="KW-1185">Reference proteome</keyword>
<dbReference type="SUPFAM" id="SSF53720">
    <property type="entry name" value="ALDH-like"/>
    <property type="match status" value="2"/>
</dbReference>